<comment type="catalytic activity">
    <reaction evidence="10 11">
        <text>L-glutamine + H2O = L-glutamate + NH4(+)</text>
        <dbReference type="Rhea" id="RHEA:15889"/>
        <dbReference type="ChEBI" id="CHEBI:15377"/>
        <dbReference type="ChEBI" id="CHEBI:28938"/>
        <dbReference type="ChEBI" id="CHEBI:29985"/>
        <dbReference type="ChEBI" id="CHEBI:58359"/>
    </reaction>
</comment>
<keyword evidence="4 11" id="KW-0436">Ligase</keyword>
<keyword evidence="7 11" id="KW-0315">Glutamine amidotransferase</keyword>
<dbReference type="GO" id="GO:0004359">
    <property type="term" value="F:glutaminase activity"/>
    <property type="evidence" value="ECO:0007669"/>
    <property type="project" value="RHEA"/>
</dbReference>
<dbReference type="NCBIfam" id="NF009475">
    <property type="entry name" value="PRK12838.1"/>
    <property type="match status" value="1"/>
</dbReference>
<dbReference type="Gene3D" id="3.40.50.880">
    <property type="match status" value="1"/>
</dbReference>
<comment type="function">
    <text evidence="11">Small subunit of the glutamine-dependent carbamoyl phosphate synthetase (CPSase). CPSase catalyzes the formation of carbamoyl phosphate from the ammonia moiety of glutamine, carbonate, and phosphate donated by ATP, constituting the first step of 2 biosynthetic pathways, one leading to arginine and/or urea and the other to pyrimidine nucleotides. The small subunit (glutamine amidotransferase) binds and cleaves glutamine to supply the large subunit with the substrate ammonia.</text>
</comment>
<proteinExistence type="inferred from homology"/>
<comment type="pathway">
    <text evidence="1 11">Pyrimidine metabolism; UMP biosynthesis via de novo pathway; (S)-dihydroorotate from bicarbonate: step 1/3.</text>
</comment>
<keyword evidence="5 11" id="KW-0547">Nucleotide-binding</keyword>
<dbReference type="InterPro" id="IPR029062">
    <property type="entry name" value="Class_I_gatase-like"/>
</dbReference>
<reference evidence="14" key="2">
    <citation type="submission" date="2019-01" db="EMBL/GenBank/DDBJ databases">
        <title>Genome sequence of Desulfonema ishimotonii strain Tokyo 01.</title>
        <authorList>
            <person name="Fukui M."/>
        </authorList>
    </citation>
    <scope>NUCLEOTIDE SEQUENCE [LARGE SCALE GENOMIC DNA]</scope>
    <source>
        <strain evidence="14">Tokyo 01</strain>
    </source>
</reference>
<dbReference type="Pfam" id="PF00988">
    <property type="entry name" value="CPSase_sm_chain"/>
    <property type="match status" value="1"/>
</dbReference>
<feature type="region of interest" description="CPSase" evidence="11">
    <location>
        <begin position="1"/>
        <end position="192"/>
    </location>
</feature>
<dbReference type="PROSITE" id="PS51273">
    <property type="entry name" value="GATASE_TYPE_1"/>
    <property type="match status" value="1"/>
</dbReference>
<evidence type="ECO:0000256" key="1">
    <source>
        <dbReference type="ARBA" id="ARBA00004812"/>
    </source>
</evidence>
<evidence type="ECO:0000256" key="8">
    <source>
        <dbReference type="ARBA" id="ARBA00022975"/>
    </source>
</evidence>
<dbReference type="InterPro" id="IPR017926">
    <property type="entry name" value="GATASE"/>
</dbReference>
<dbReference type="InterPro" id="IPR036480">
    <property type="entry name" value="CarbP_synth_ssu_N_sf"/>
</dbReference>
<dbReference type="AlphaFoldDB" id="A0A401G1K9"/>
<feature type="binding site" evidence="11">
    <location>
        <position position="269"/>
    </location>
    <ligand>
        <name>L-glutamine</name>
        <dbReference type="ChEBI" id="CHEBI:58359"/>
    </ligand>
</feature>
<dbReference type="UniPathway" id="UPA00070">
    <property type="reaction ID" value="UER00115"/>
</dbReference>
<evidence type="ECO:0000256" key="5">
    <source>
        <dbReference type="ARBA" id="ARBA00022741"/>
    </source>
</evidence>
<evidence type="ECO:0000256" key="9">
    <source>
        <dbReference type="ARBA" id="ARBA00048816"/>
    </source>
</evidence>
<dbReference type="SUPFAM" id="SSF52317">
    <property type="entry name" value="Class I glutamine amidotransferase-like"/>
    <property type="match status" value="1"/>
</dbReference>
<feature type="active site" evidence="11">
    <location>
        <position position="353"/>
    </location>
</feature>
<evidence type="ECO:0000256" key="2">
    <source>
        <dbReference type="ARBA" id="ARBA00005077"/>
    </source>
</evidence>
<dbReference type="OrthoDB" id="9804328at2"/>
<dbReference type="CDD" id="cd01744">
    <property type="entry name" value="GATase1_CPSase"/>
    <property type="match status" value="1"/>
</dbReference>
<evidence type="ECO:0000313" key="13">
    <source>
        <dbReference type="EMBL" id="GBC63073.1"/>
    </source>
</evidence>
<feature type="active site" evidence="11">
    <location>
        <position position="355"/>
    </location>
</feature>
<organism evidence="13 14">
    <name type="scientific">Desulfonema ishimotonii</name>
    <dbReference type="NCBI Taxonomy" id="45657"/>
    <lineage>
        <taxon>Bacteria</taxon>
        <taxon>Pseudomonadati</taxon>
        <taxon>Thermodesulfobacteriota</taxon>
        <taxon>Desulfobacteria</taxon>
        <taxon>Desulfobacterales</taxon>
        <taxon>Desulfococcaceae</taxon>
        <taxon>Desulfonema</taxon>
    </lineage>
</organism>
<dbReference type="PANTHER" id="PTHR43418:SF7">
    <property type="entry name" value="CARBAMOYL-PHOSPHATE SYNTHASE SMALL CHAIN"/>
    <property type="match status" value="1"/>
</dbReference>
<keyword evidence="14" id="KW-1185">Reference proteome</keyword>
<dbReference type="SMART" id="SM01097">
    <property type="entry name" value="CPSase_sm_chain"/>
    <property type="match status" value="1"/>
</dbReference>
<evidence type="ECO:0000259" key="12">
    <source>
        <dbReference type="SMART" id="SM01097"/>
    </source>
</evidence>
<dbReference type="GO" id="GO:0004088">
    <property type="term" value="F:carbamoyl-phosphate synthase (glutamine-hydrolyzing) activity"/>
    <property type="evidence" value="ECO:0007669"/>
    <property type="project" value="UniProtKB-UniRule"/>
</dbReference>
<feature type="active site" description="Nucleophile" evidence="11">
    <location>
        <position position="268"/>
    </location>
</feature>
<dbReference type="EC" id="6.3.5.5" evidence="11"/>
<feature type="binding site" evidence="11">
    <location>
        <position position="312"/>
    </location>
    <ligand>
        <name>L-glutamine</name>
        <dbReference type="ChEBI" id="CHEBI:58359"/>
    </ligand>
</feature>
<feature type="binding site" evidence="11">
    <location>
        <position position="243"/>
    </location>
    <ligand>
        <name>L-glutamine</name>
        <dbReference type="ChEBI" id="CHEBI:58359"/>
    </ligand>
</feature>
<dbReference type="RefSeq" id="WP_124330193.1">
    <property type="nucleotide sequence ID" value="NZ_BEXT01000001.1"/>
</dbReference>
<evidence type="ECO:0000256" key="7">
    <source>
        <dbReference type="ARBA" id="ARBA00022962"/>
    </source>
</evidence>
<feature type="domain" description="Carbamoyl-phosphate synthase small subunit N-terminal" evidence="12">
    <location>
        <begin position="1"/>
        <end position="131"/>
    </location>
</feature>
<keyword evidence="11" id="KW-0028">Amino-acid biosynthesis</keyword>
<dbReference type="GO" id="GO:0005524">
    <property type="term" value="F:ATP binding"/>
    <property type="evidence" value="ECO:0007669"/>
    <property type="project" value="UniProtKB-UniRule"/>
</dbReference>
<feature type="binding site" evidence="11">
    <location>
        <position position="45"/>
    </location>
    <ligand>
        <name>L-glutamine</name>
        <dbReference type="ChEBI" id="CHEBI:58359"/>
    </ligand>
</feature>
<feature type="binding site" evidence="11">
    <location>
        <position position="310"/>
    </location>
    <ligand>
        <name>L-glutamine</name>
        <dbReference type="ChEBI" id="CHEBI:58359"/>
    </ligand>
</feature>
<dbReference type="Gene3D" id="3.50.30.20">
    <property type="entry name" value="Carbamoyl-phosphate synthase small subunit, N-terminal domain"/>
    <property type="match status" value="1"/>
</dbReference>
<feature type="binding site" evidence="11">
    <location>
        <position position="241"/>
    </location>
    <ligand>
        <name>L-glutamine</name>
        <dbReference type="ChEBI" id="CHEBI:58359"/>
    </ligand>
</feature>
<dbReference type="GO" id="GO:0006526">
    <property type="term" value="P:L-arginine biosynthetic process"/>
    <property type="evidence" value="ECO:0007669"/>
    <property type="project" value="UniProtKB-UniRule"/>
</dbReference>
<feature type="binding site" evidence="11">
    <location>
        <position position="313"/>
    </location>
    <ligand>
        <name>L-glutamine</name>
        <dbReference type="ChEBI" id="CHEBI:58359"/>
    </ligand>
</feature>
<keyword evidence="8 11" id="KW-0665">Pyrimidine biosynthesis</keyword>
<evidence type="ECO:0000256" key="6">
    <source>
        <dbReference type="ARBA" id="ARBA00022840"/>
    </source>
</evidence>
<gene>
    <name evidence="11" type="primary">carA</name>
    <name evidence="13" type="ORF">DENIS_4062</name>
</gene>
<accession>A0A401G1K9</accession>
<reference evidence="14" key="1">
    <citation type="submission" date="2017-11" db="EMBL/GenBank/DDBJ databases">
        <authorList>
            <person name="Watanabe M."/>
            <person name="Kojima H."/>
        </authorList>
    </citation>
    <scope>NUCLEOTIDE SEQUENCE [LARGE SCALE GENOMIC DNA]</scope>
    <source>
        <strain evidence="14">Tokyo 01</strain>
    </source>
</reference>
<comment type="caution">
    <text evidence="13">The sequence shown here is derived from an EMBL/GenBank/DDBJ whole genome shotgun (WGS) entry which is preliminary data.</text>
</comment>
<dbReference type="InterPro" id="IPR006274">
    <property type="entry name" value="CarbamoylP_synth_ssu"/>
</dbReference>
<dbReference type="PANTHER" id="PTHR43418">
    <property type="entry name" value="MULTIFUNCTIONAL TRYPTOPHAN BIOSYNTHESIS PROTEIN-RELATED"/>
    <property type="match status" value="1"/>
</dbReference>
<dbReference type="PRINTS" id="PR00096">
    <property type="entry name" value="GATASE"/>
</dbReference>
<keyword evidence="6 11" id="KW-0067">ATP-binding</keyword>
<feature type="binding site" evidence="11">
    <location>
        <position position="272"/>
    </location>
    <ligand>
        <name>L-glutamine</name>
        <dbReference type="ChEBI" id="CHEBI:58359"/>
    </ligand>
</feature>
<dbReference type="SUPFAM" id="SSF52021">
    <property type="entry name" value="Carbamoyl phosphate synthetase, small subunit N-terminal domain"/>
    <property type="match status" value="1"/>
</dbReference>
<dbReference type="UniPathway" id="UPA00068">
    <property type="reaction ID" value="UER00171"/>
</dbReference>
<dbReference type="GO" id="GO:0006207">
    <property type="term" value="P:'de novo' pyrimidine nucleobase biosynthetic process"/>
    <property type="evidence" value="ECO:0007669"/>
    <property type="project" value="InterPro"/>
</dbReference>
<dbReference type="InterPro" id="IPR035686">
    <property type="entry name" value="CPSase_GATase1"/>
</dbReference>
<protein>
    <recommendedName>
        <fullName evidence="11">Carbamoyl phosphate synthase small chain</fullName>
        <ecNumber evidence="11">6.3.5.5</ecNumber>
    </recommendedName>
    <alternativeName>
        <fullName evidence="11">Carbamoyl phosphate synthetase glutamine chain</fullName>
    </alternativeName>
</protein>
<dbReference type="FunFam" id="3.50.30.20:FF:000001">
    <property type="entry name" value="Carbamoyl-phosphate synthase small chain"/>
    <property type="match status" value="1"/>
</dbReference>
<dbReference type="HAMAP" id="MF_01209">
    <property type="entry name" value="CPSase_S_chain"/>
    <property type="match status" value="1"/>
</dbReference>
<dbReference type="Pfam" id="PF00117">
    <property type="entry name" value="GATase"/>
    <property type="match status" value="1"/>
</dbReference>
<dbReference type="NCBIfam" id="TIGR01368">
    <property type="entry name" value="CPSaseIIsmall"/>
    <property type="match status" value="1"/>
</dbReference>
<sequence>MKALLALEDGRTFTCNSFTGPGETWGEVVFNTGMTGYQEVLTDPSYRGQMVTMTYPLIGNYGICPDDVESGRIQVAAFIVREYQNFPSNYRSVETLADYLRKQGVMGIEGLDTRALTRHIRNVGAMRGIISTEDAEPASLLKRVRKTPRMSGQDLVRDVTTDTPYAWAGKPVPLADGVAPDQNIWQHRGEKFSVVALDFGIKYNILRCLESAGFEVVVVPASTGPEAIKKMNPDGIFLSNGPGDPEPVTYAIETVRSLLGYRPIFGICLGQQILGLALGGRTFKLKFGHRGANQPVKNMATGKIEITSQNHGFSVDTDSLRAEDIEITHINLNDNTLEGFRHKKYPAFSVQYHPEASPGPHDSRYLFENFKNMIREHR</sequence>
<dbReference type="InterPro" id="IPR050472">
    <property type="entry name" value="Anth_synth/Amidotransfase"/>
</dbReference>
<comment type="pathway">
    <text evidence="2 11">Amino-acid biosynthesis; L-arginine biosynthesis; carbamoyl phosphate from bicarbonate: step 1/1.</text>
</comment>
<keyword evidence="11" id="KW-0055">Arginine biosynthesis</keyword>
<name>A0A401G1K9_9BACT</name>
<evidence type="ECO:0000256" key="11">
    <source>
        <dbReference type="HAMAP-Rule" id="MF_01209"/>
    </source>
</evidence>
<comment type="subunit">
    <text evidence="11">Composed of two chains; the small (or glutamine) chain promotes the hydrolysis of glutamine to ammonia, which is used by the large (or ammonia) chain to synthesize carbamoyl phosphate. Tetramer of heterodimers (alpha,beta)4.</text>
</comment>
<dbReference type="GO" id="GO:0006541">
    <property type="term" value="P:glutamine metabolic process"/>
    <property type="evidence" value="ECO:0007669"/>
    <property type="project" value="InterPro"/>
</dbReference>
<dbReference type="GO" id="GO:0044205">
    <property type="term" value="P:'de novo' UMP biosynthetic process"/>
    <property type="evidence" value="ECO:0007669"/>
    <property type="project" value="UniProtKB-UniRule"/>
</dbReference>
<dbReference type="EMBL" id="BEXT01000001">
    <property type="protein sequence ID" value="GBC63073.1"/>
    <property type="molecule type" value="Genomic_DNA"/>
</dbReference>
<evidence type="ECO:0000256" key="10">
    <source>
        <dbReference type="ARBA" id="ARBA00049285"/>
    </source>
</evidence>
<dbReference type="Proteomes" id="UP000288096">
    <property type="component" value="Unassembled WGS sequence"/>
</dbReference>
<evidence type="ECO:0000313" key="14">
    <source>
        <dbReference type="Proteomes" id="UP000288096"/>
    </source>
</evidence>
<evidence type="ECO:0000256" key="3">
    <source>
        <dbReference type="ARBA" id="ARBA00007800"/>
    </source>
</evidence>
<comment type="catalytic activity">
    <reaction evidence="9 11">
        <text>hydrogencarbonate + L-glutamine + 2 ATP + H2O = carbamoyl phosphate + L-glutamate + 2 ADP + phosphate + 2 H(+)</text>
        <dbReference type="Rhea" id="RHEA:18633"/>
        <dbReference type="ChEBI" id="CHEBI:15377"/>
        <dbReference type="ChEBI" id="CHEBI:15378"/>
        <dbReference type="ChEBI" id="CHEBI:17544"/>
        <dbReference type="ChEBI" id="CHEBI:29985"/>
        <dbReference type="ChEBI" id="CHEBI:30616"/>
        <dbReference type="ChEBI" id="CHEBI:43474"/>
        <dbReference type="ChEBI" id="CHEBI:58228"/>
        <dbReference type="ChEBI" id="CHEBI:58359"/>
        <dbReference type="ChEBI" id="CHEBI:456216"/>
        <dbReference type="EC" id="6.3.5.5"/>
    </reaction>
</comment>
<evidence type="ECO:0000256" key="4">
    <source>
        <dbReference type="ARBA" id="ARBA00022598"/>
    </source>
</evidence>
<dbReference type="PRINTS" id="PR00099">
    <property type="entry name" value="CPSGATASE"/>
</dbReference>
<dbReference type="InterPro" id="IPR002474">
    <property type="entry name" value="CarbamoylP_synth_ssu_N"/>
</dbReference>
<comment type="similarity">
    <text evidence="3 11">Belongs to the CarA family.</text>
</comment>